<dbReference type="PANTHER" id="PTHR11705">
    <property type="entry name" value="PROTEASE FAMILY M14 CARBOXYPEPTIDASE A,B"/>
    <property type="match status" value="1"/>
</dbReference>
<dbReference type="PANTHER" id="PTHR11705:SF143">
    <property type="entry name" value="SLL0236 PROTEIN"/>
    <property type="match status" value="1"/>
</dbReference>
<keyword evidence="9" id="KW-1185">Reference proteome</keyword>
<name>A0A1M5VEL8_9FIRM</name>
<reference evidence="8 9" key="1">
    <citation type="submission" date="2016-11" db="EMBL/GenBank/DDBJ databases">
        <authorList>
            <person name="Jaros S."/>
            <person name="Januszkiewicz K."/>
            <person name="Wedrychowicz H."/>
        </authorList>
    </citation>
    <scope>NUCLEOTIDE SEQUENCE [LARGE SCALE GENOMIC DNA]</scope>
    <source>
        <strain evidence="8 9">DSM 13106</strain>
    </source>
</reference>
<dbReference type="InterPro" id="IPR000834">
    <property type="entry name" value="Peptidase_M14"/>
</dbReference>
<keyword evidence="8" id="KW-0121">Carboxypeptidase</keyword>
<evidence type="ECO:0000259" key="7">
    <source>
        <dbReference type="Pfam" id="PF00246"/>
    </source>
</evidence>
<dbReference type="EMBL" id="FQXR01000004">
    <property type="protein sequence ID" value="SHH73699.1"/>
    <property type="molecule type" value="Genomic_DNA"/>
</dbReference>
<evidence type="ECO:0000256" key="2">
    <source>
        <dbReference type="ARBA" id="ARBA00005988"/>
    </source>
</evidence>
<keyword evidence="4" id="KW-0378">Hydrolase</keyword>
<evidence type="ECO:0000256" key="3">
    <source>
        <dbReference type="ARBA" id="ARBA00022670"/>
    </source>
</evidence>
<evidence type="ECO:0000256" key="4">
    <source>
        <dbReference type="ARBA" id="ARBA00022801"/>
    </source>
</evidence>
<evidence type="ECO:0000256" key="6">
    <source>
        <dbReference type="ARBA" id="ARBA00023049"/>
    </source>
</evidence>
<dbReference type="RefSeq" id="WP_084604147.1">
    <property type="nucleotide sequence ID" value="NZ_FQXR01000004.1"/>
</dbReference>
<comment type="similarity">
    <text evidence="2">Belongs to the peptidase M14 family.</text>
</comment>
<dbReference type="CDD" id="cd06232">
    <property type="entry name" value="M14-like"/>
    <property type="match status" value="1"/>
</dbReference>
<accession>A0A1M5VEL8</accession>
<dbReference type="GO" id="GO:0004181">
    <property type="term" value="F:metallocarboxypeptidase activity"/>
    <property type="evidence" value="ECO:0007669"/>
    <property type="project" value="InterPro"/>
</dbReference>
<dbReference type="GO" id="GO:0005615">
    <property type="term" value="C:extracellular space"/>
    <property type="evidence" value="ECO:0007669"/>
    <property type="project" value="TreeGrafter"/>
</dbReference>
<sequence length="1090" mass="125813">MRFHNNKIFKVLDSVDNEYIEKSLKISFVSGFYSTSSKFPVVSSVKGINMGNVNLEDLINVPQINTPENYTASSDSAVYLEELNDNSKKGLESLFDKGFVLSDENNDLLADSMNVRFDMKNLNDKSVLAAACNMAFRYGMSVTSFSGSLIADEDYKGSRIVFEGTGEPSIKFTDGQAKIIHVYGEGLRLEKFVSKLCRELPEMGCGYTWTNYKEDFFNSFKLRNLDGQLSYAKTFMNSPDDEITVYAEPNLDVRYDKYKDEFKNAKFINFKGNKKIYSKEYDIKWEVDELKEVVKDELVPKLKNGSRVKIIAAVSENNDVRDKLKTEITKMLSDLGFDVDIEIICAYKQGYSWISDVIVPKLKGKDVSEIKVRFKPFLPKGQTEWAEEDGATPSYSNFGSFDENKWYDLPIRFLQELYPVDEIAARELGISKDNIKFEAYEGFEDITYDLIAFDESGNMLLNEKYKVETYERPYISEMPGLGKVHPATGYLKAYCGDTEIINRQIRTDTDKVWEIFQNEILPESKKYVLDKYNGKVTSDNEPFFSKLEIKAELSEPNFRTGTREDVISSLDALHEDMYFVATDYYKNFGFNVSGAPFEAPGLILPDLRESEGKPKLIVTLYGTEAEHAGVLKNGKLFTYKAENPEMYVDEISFDEDDELNYNIKTENCDENMLKEYFALMSKGILEAAEQTSYISSMSMKEYGISCTKQTEERTEVNINRDIQIINSIDFKEGSVIGYDDYIKIINELKKVSCLKVYIAGKSYNGRLIYAVDIIPEGETGFVSEVKSLTYNPSELINCRHHANEVSSTNASFRIIKELVCNPESRKIADNLNITIIPVENVDGTALHYELMKINPNWKLHVARFDGLSKEFFREIFNKDSIHTEAYAFGRIYKRILPDLIVDNHGVPSHEWEQEYSGYTSPSYKGFWLPRSILYGYFWPPKEDEFKDNIILCNKLQDEVSHEIGLHKELKELNLEWAERFEKYAHNWMPKLFPADYYNDMIFYWIYKNHSADASYVSWRHPWINTAYFTSEVADETAQGDYLKMCTDAHFYHNMRILNVMTGVKKSYRYEYNDLGDKLVLKLTRQRPIFV</sequence>
<dbReference type="OrthoDB" id="7956186at2"/>
<dbReference type="Pfam" id="PF00246">
    <property type="entry name" value="Peptidase_M14"/>
    <property type="match status" value="1"/>
</dbReference>
<evidence type="ECO:0000313" key="8">
    <source>
        <dbReference type="EMBL" id="SHH73699.1"/>
    </source>
</evidence>
<dbReference type="Proteomes" id="UP000184389">
    <property type="component" value="Unassembled WGS sequence"/>
</dbReference>
<keyword evidence="5" id="KW-0862">Zinc</keyword>
<gene>
    <name evidence="8" type="ORF">SAMN02745180_00872</name>
</gene>
<keyword evidence="6" id="KW-0482">Metalloprotease</keyword>
<evidence type="ECO:0000313" key="9">
    <source>
        <dbReference type="Proteomes" id="UP000184389"/>
    </source>
</evidence>
<comment type="cofactor">
    <cofactor evidence="1">
        <name>Zn(2+)</name>
        <dbReference type="ChEBI" id="CHEBI:29105"/>
    </cofactor>
</comment>
<dbReference type="Gene3D" id="3.40.630.10">
    <property type="entry name" value="Zn peptidases"/>
    <property type="match status" value="1"/>
</dbReference>
<dbReference type="AlphaFoldDB" id="A0A1M5VEL8"/>
<keyword evidence="3" id="KW-0645">Protease</keyword>
<feature type="domain" description="Peptidase M14" evidence="7">
    <location>
        <begin position="752"/>
        <end position="848"/>
    </location>
</feature>
<dbReference type="GO" id="GO:0006508">
    <property type="term" value="P:proteolysis"/>
    <property type="evidence" value="ECO:0007669"/>
    <property type="project" value="UniProtKB-KW"/>
</dbReference>
<organism evidence="8 9">
    <name type="scientific">Sporanaerobacter acetigenes DSM 13106</name>
    <dbReference type="NCBI Taxonomy" id="1123281"/>
    <lineage>
        <taxon>Bacteria</taxon>
        <taxon>Bacillati</taxon>
        <taxon>Bacillota</taxon>
        <taxon>Tissierellia</taxon>
        <taxon>Tissierellales</taxon>
        <taxon>Sporanaerobacteraceae</taxon>
        <taxon>Sporanaerobacter</taxon>
    </lineage>
</organism>
<evidence type="ECO:0000256" key="5">
    <source>
        <dbReference type="ARBA" id="ARBA00022833"/>
    </source>
</evidence>
<dbReference type="SUPFAM" id="SSF53187">
    <property type="entry name" value="Zn-dependent exopeptidases"/>
    <property type="match status" value="1"/>
</dbReference>
<dbReference type="STRING" id="1123281.SAMN02745180_00872"/>
<evidence type="ECO:0000256" key="1">
    <source>
        <dbReference type="ARBA" id="ARBA00001947"/>
    </source>
</evidence>
<protein>
    <submittedName>
        <fullName evidence="8">Zinc carboxypeptidase</fullName>
    </submittedName>
</protein>
<proteinExistence type="inferred from homology"/>
<dbReference type="GO" id="GO:0008270">
    <property type="term" value="F:zinc ion binding"/>
    <property type="evidence" value="ECO:0007669"/>
    <property type="project" value="InterPro"/>
</dbReference>